<dbReference type="Proteomes" id="UP000283509">
    <property type="component" value="Unassembled WGS sequence"/>
</dbReference>
<feature type="compositionally biased region" description="Basic and acidic residues" evidence="1">
    <location>
        <begin position="151"/>
        <end position="162"/>
    </location>
</feature>
<protein>
    <submittedName>
        <fullName evidence="2">Uncharacterized protein</fullName>
    </submittedName>
</protein>
<evidence type="ECO:0000256" key="1">
    <source>
        <dbReference type="SAM" id="MobiDB-lite"/>
    </source>
</evidence>
<feature type="region of interest" description="Disordered" evidence="1">
    <location>
        <begin position="80"/>
        <end position="164"/>
    </location>
</feature>
<feature type="compositionally biased region" description="Polar residues" evidence="1">
    <location>
        <begin position="274"/>
        <end position="288"/>
    </location>
</feature>
<keyword evidence="3" id="KW-1185">Reference proteome</keyword>
<proteinExistence type="predicted"/>
<evidence type="ECO:0000313" key="2">
    <source>
        <dbReference type="EMBL" id="ROT73078.1"/>
    </source>
</evidence>
<sequence>MEALSLDPYFEKAHDTLEVILPLLKALFAEGIFFSSFPDKIGDVIGSRYKRPGNINLLPTELALACQWVPYADEFFLQEPAPRERDSSPSRRHERRDSRSPDGRHRRPDHGRPAGSPRRLTPRPSCSRYSRTACSPARSPSRPSARPSPRRPRDASPTRDLADAWMPPRARALVASAAATELRIAATLPFAHSTAWRGIDVYVTTFRTLGTPSCGAPLLPIRGGRYDLLAFLDSGSALSILPASSSSKYKHPFVVTDGPGDILLGHDFMVRTGLYQTPQGKSPSTLPQARQRLAVSPQSRGRATLSSSPCAHVRGPPAPMSPLAHPRPASHSASHPAIESCSPTGTSTPPACSIDTTHPFLLTLPSLHLLYFFSITHVSINCGSNHSDREVSGASSSLALSPPSSASLRCCTRRLCCPSIPPNSIYLRC</sequence>
<feature type="compositionally biased region" description="Low complexity" evidence="1">
    <location>
        <begin position="130"/>
        <end position="147"/>
    </location>
</feature>
<dbReference type="EMBL" id="QCYY01002072">
    <property type="protein sequence ID" value="ROT73078.1"/>
    <property type="molecule type" value="Genomic_DNA"/>
</dbReference>
<dbReference type="AlphaFoldDB" id="A0A3R7M660"/>
<comment type="caution">
    <text evidence="2">The sequence shown here is derived from an EMBL/GenBank/DDBJ whole genome shotgun (WGS) entry which is preliminary data.</text>
</comment>
<reference evidence="2 3" key="2">
    <citation type="submission" date="2019-01" db="EMBL/GenBank/DDBJ databases">
        <title>The decoding of complex shrimp genome reveals the adaptation for benthos swimmer, frequently molting mechanism and breeding impact on genome.</title>
        <authorList>
            <person name="Sun Y."/>
            <person name="Gao Y."/>
            <person name="Yu Y."/>
        </authorList>
    </citation>
    <scope>NUCLEOTIDE SEQUENCE [LARGE SCALE GENOMIC DNA]</scope>
    <source>
        <tissue evidence="2">Muscle</tissue>
    </source>
</reference>
<evidence type="ECO:0000313" key="3">
    <source>
        <dbReference type="Proteomes" id="UP000283509"/>
    </source>
</evidence>
<accession>A0A3R7M660</accession>
<feature type="compositionally biased region" description="Basic and acidic residues" evidence="1">
    <location>
        <begin position="81"/>
        <end position="103"/>
    </location>
</feature>
<feature type="region of interest" description="Disordered" evidence="1">
    <location>
        <begin position="274"/>
        <end position="344"/>
    </location>
</feature>
<feature type="compositionally biased region" description="Polar residues" evidence="1">
    <location>
        <begin position="296"/>
        <end position="309"/>
    </location>
</feature>
<name>A0A3R7M660_PENVA</name>
<organism evidence="2 3">
    <name type="scientific">Penaeus vannamei</name>
    <name type="common">Whiteleg shrimp</name>
    <name type="synonym">Litopenaeus vannamei</name>
    <dbReference type="NCBI Taxonomy" id="6689"/>
    <lineage>
        <taxon>Eukaryota</taxon>
        <taxon>Metazoa</taxon>
        <taxon>Ecdysozoa</taxon>
        <taxon>Arthropoda</taxon>
        <taxon>Crustacea</taxon>
        <taxon>Multicrustacea</taxon>
        <taxon>Malacostraca</taxon>
        <taxon>Eumalacostraca</taxon>
        <taxon>Eucarida</taxon>
        <taxon>Decapoda</taxon>
        <taxon>Dendrobranchiata</taxon>
        <taxon>Penaeoidea</taxon>
        <taxon>Penaeidae</taxon>
        <taxon>Penaeus</taxon>
    </lineage>
</organism>
<gene>
    <name evidence="2" type="ORF">C7M84_008509</name>
</gene>
<reference evidence="2 3" key="1">
    <citation type="submission" date="2018-04" db="EMBL/GenBank/DDBJ databases">
        <authorList>
            <person name="Zhang X."/>
            <person name="Yuan J."/>
            <person name="Li F."/>
            <person name="Xiang J."/>
        </authorList>
    </citation>
    <scope>NUCLEOTIDE SEQUENCE [LARGE SCALE GENOMIC DNA]</scope>
    <source>
        <tissue evidence="2">Muscle</tissue>
    </source>
</reference>